<dbReference type="Gene3D" id="3.90.1480.20">
    <property type="entry name" value="Glycosyl transferase family 29"/>
    <property type="match status" value="1"/>
</dbReference>
<comment type="similarity">
    <text evidence="2">Belongs to the glycosyltransferase 29 family.</text>
</comment>
<keyword evidence="3" id="KW-0328">Glycosyltransferase</keyword>
<accession>A0ABD1KP17</accession>
<dbReference type="InterPro" id="IPR050943">
    <property type="entry name" value="Glycosyltr_29_Sialyltrsf"/>
</dbReference>
<comment type="subcellular location">
    <subcellularLocation>
        <location evidence="1">Golgi apparatus membrane</location>
        <topology evidence="1">Single-pass type II membrane protein</topology>
    </subcellularLocation>
</comment>
<dbReference type="AlphaFoldDB" id="A0ABD1KP17"/>
<evidence type="ECO:0000256" key="9">
    <source>
        <dbReference type="ARBA" id="ARBA00023136"/>
    </source>
</evidence>
<keyword evidence="12" id="KW-1185">Reference proteome</keyword>
<comment type="caution">
    <text evidence="11">The sequence shown here is derived from an EMBL/GenBank/DDBJ whole genome shotgun (WGS) entry which is preliminary data.</text>
</comment>
<dbReference type="InterPro" id="IPR038578">
    <property type="entry name" value="GT29-like_sf"/>
</dbReference>
<protein>
    <recommendedName>
        <fullName evidence="13">ST8 alpha-N-acetyl-neuraminide alpha-2,8-sialyltransferase 6</fullName>
    </recommendedName>
</protein>
<keyword evidence="10" id="KW-0325">Glycoprotein</keyword>
<dbReference type="GO" id="GO:0000139">
    <property type="term" value="C:Golgi membrane"/>
    <property type="evidence" value="ECO:0007669"/>
    <property type="project" value="UniProtKB-SubCell"/>
</dbReference>
<evidence type="ECO:0000256" key="5">
    <source>
        <dbReference type="ARBA" id="ARBA00022692"/>
    </source>
</evidence>
<keyword evidence="6" id="KW-0735">Signal-anchor</keyword>
<evidence type="ECO:0000313" key="12">
    <source>
        <dbReference type="Proteomes" id="UP001591681"/>
    </source>
</evidence>
<dbReference type="EMBL" id="JBHFQA010000003">
    <property type="protein sequence ID" value="KAL2100868.1"/>
    <property type="molecule type" value="Genomic_DNA"/>
</dbReference>
<dbReference type="PANTHER" id="PTHR11987">
    <property type="entry name" value="ALPHA-2,8-SIALYLTRANSFERASE"/>
    <property type="match status" value="1"/>
</dbReference>
<dbReference type="Proteomes" id="UP001591681">
    <property type="component" value="Unassembled WGS sequence"/>
</dbReference>
<dbReference type="PANTHER" id="PTHR11987:SF50">
    <property type="entry name" value="ALPHA-2,8-SIALYLTRANSFERASE 8F"/>
    <property type="match status" value="1"/>
</dbReference>
<organism evidence="11 12">
    <name type="scientific">Coilia grayii</name>
    <name type="common">Gray's grenadier anchovy</name>
    <dbReference type="NCBI Taxonomy" id="363190"/>
    <lineage>
        <taxon>Eukaryota</taxon>
        <taxon>Metazoa</taxon>
        <taxon>Chordata</taxon>
        <taxon>Craniata</taxon>
        <taxon>Vertebrata</taxon>
        <taxon>Euteleostomi</taxon>
        <taxon>Actinopterygii</taxon>
        <taxon>Neopterygii</taxon>
        <taxon>Teleostei</taxon>
        <taxon>Clupei</taxon>
        <taxon>Clupeiformes</taxon>
        <taxon>Clupeoidei</taxon>
        <taxon>Engraulidae</taxon>
        <taxon>Coilinae</taxon>
        <taxon>Coilia</taxon>
    </lineage>
</organism>
<keyword evidence="4" id="KW-0808">Transferase</keyword>
<evidence type="ECO:0000256" key="4">
    <source>
        <dbReference type="ARBA" id="ARBA00022679"/>
    </source>
</evidence>
<evidence type="ECO:0000256" key="2">
    <source>
        <dbReference type="ARBA" id="ARBA00006003"/>
    </source>
</evidence>
<sequence>MVLSTRVELRYQSMSNCQFAALVNHRRPFVESLDSYGAALLLLPALSYPHNTPLSLLVTYTLDDFQSPARTIFFNPKYLTSLASFWHSRGVDAVRLSTGLMMASLALELCNNVHLYGFWPFSVHPHSCKPLTNHYYDNKKSTKKFHAMPVEFDRLLQLHRQGVLRVYLGQCPPSDV</sequence>
<evidence type="ECO:0000256" key="7">
    <source>
        <dbReference type="ARBA" id="ARBA00022989"/>
    </source>
</evidence>
<keyword evidence="8" id="KW-0333">Golgi apparatus</keyword>
<proteinExistence type="inferred from homology"/>
<keyword evidence="5" id="KW-0812">Transmembrane</keyword>
<keyword evidence="9" id="KW-0472">Membrane</keyword>
<evidence type="ECO:0000256" key="10">
    <source>
        <dbReference type="ARBA" id="ARBA00023180"/>
    </source>
</evidence>
<dbReference type="Pfam" id="PF00777">
    <property type="entry name" value="Glyco_transf_29"/>
    <property type="match status" value="1"/>
</dbReference>
<keyword evidence="7" id="KW-1133">Transmembrane helix</keyword>
<evidence type="ECO:0000256" key="8">
    <source>
        <dbReference type="ARBA" id="ARBA00023034"/>
    </source>
</evidence>
<evidence type="ECO:0008006" key="13">
    <source>
        <dbReference type="Google" id="ProtNLM"/>
    </source>
</evidence>
<dbReference type="GO" id="GO:0016757">
    <property type="term" value="F:glycosyltransferase activity"/>
    <property type="evidence" value="ECO:0007669"/>
    <property type="project" value="UniProtKB-KW"/>
</dbReference>
<evidence type="ECO:0000256" key="3">
    <source>
        <dbReference type="ARBA" id="ARBA00022676"/>
    </source>
</evidence>
<evidence type="ECO:0000256" key="1">
    <source>
        <dbReference type="ARBA" id="ARBA00004323"/>
    </source>
</evidence>
<evidence type="ECO:0000313" key="11">
    <source>
        <dbReference type="EMBL" id="KAL2100868.1"/>
    </source>
</evidence>
<reference evidence="11 12" key="1">
    <citation type="submission" date="2024-09" db="EMBL/GenBank/DDBJ databases">
        <title>A chromosome-level genome assembly of Gray's grenadier anchovy, Coilia grayii.</title>
        <authorList>
            <person name="Fu Z."/>
        </authorList>
    </citation>
    <scope>NUCLEOTIDE SEQUENCE [LARGE SCALE GENOMIC DNA]</scope>
    <source>
        <strain evidence="11">G4</strain>
        <tissue evidence="11">Muscle</tissue>
    </source>
</reference>
<gene>
    <name evidence="11" type="ORF">ACEWY4_002629</name>
</gene>
<name>A0ABD1KP17_9TELE</name>
<dbReference type="InterPro" id="IPR001675">
    <property type="entry name" value="Glyco_trans_29"/>
</dbReference>
<evidence type="ECO:0000256" key="6">
    <source>
        <dbReference type="ARBA" id="ARBA00022968"/>
    </source>
</evidence>